<protein>
    <recommendedName>
        <fullName evidence="4">LacI family transcriptional regulator</fullName>
    </recommendedName>
</protein>
<dbReference type="RefSeq" id="WP_106747067.1">
    <property type="nucleotide sequence ID" value="NZ_CP027668.1"/>
</dbReference>
<dbReference type="Gene3D" id="3.40.190.10">
    <property type="entry name" value="Periplasmic binding protein-like II"/>
    <property type="match status" value="1"/>
</dbReference>
<dbReference type="OrthoDB" id="8443386at2"/>
<dbReference type="Proteomes" id="UP000237889">
    <property type="component" value="Chromosome"/>
</dbReference>
<accession>A0A2S0N6U8</accession>
<sequence length="331" mass="34482">MTGLSIRTDRRRVLAGGLALGAAVAAPSLVRAQAWPSRNIRIVVAFPPGGAADIVTRHLVERLTQEWGQAVVVENRGGAGGNVASAEVARSEPDGHTLLITSSAVAINHLLYARMPLDTFKDLAPVGMGITVPNVMVVPSASADKTAADLLARARANPGKLTYGSAGIGSSIHMAGELFKYLAKVDMVHAPYRGAGPAMNDLIGGRLDVMFDTLTVSAAQIKGGLIRPLGVSTKEPLAELPGVPVISSVVPGYEMQSWFAFFTAAGTPREIVGRLSAGLNKALHDPGVVKRLAEIGTTPVGSTPEELAAAMQAEVRLWEPVIKAANIRIAG</sequence>
<organism evidence="2 3">
    <name type="scientific">Phreatobacter cathodiphilus</name>
    <dbReference type="NCBI Taxonomy" id="1868589"/>
    <lineage>
        <taxon>Bacteria</taxon>
        <taxon>Pseudomonadati</taxon>
        <taxon>Pseudomonadota</taxon>
        <taxon>Alphaproteobacteria</taxon>
        <taxon>Hyphomicrobiales</taxon>
        <taxon>Phreatobacteraceae</taxon>
        <taxon>Phreatobacter</taxon>
    </lineage>
</organism>
<dbReference type="InterPro" id="IPR005064">
    <property type="entry name" value="BUG"/>
</dbReference>
<gene>
    <name evidence="2" type="ORF">C6569_00855</name>
</gene>
<reference evidence="2 3" key="1">
    <citation type="submission" date="2018-03" db="EMBL/GenBank/DDBJ databases">
        <title>Genome sequencing of Phreatobacter sp.</title>
        <authorList>
            <person name="Kim S.-J."/>
            <person name="Heo J."/>
            <person name="Kwon S.-W."/>
        </authorList>
    </citation>
    <scope>NUCLEOTIDE SEQUENCE [LARGE SCALE GENOMIC DNA]</scope>
    <source>
        <strain evidence="2 3">S-12</strain>
    </source>
</reference>
<name>A0A2S0N6U8_9HYPH</name>
<dbReference type="SUPFAM" id="SSF53850">
    <property type="entry name" value="Periplasmic binding protein-like II"/>
    <property type="match status" value="1"/>
</dbReference>
<dbReference type="PANTHER" id="PTHR42928">
    <property type="entry name" value="TRICARBOXYLATE-BINDING PROTEIN"/>
    <property type="match status" value="1"/>
</dbReference>
<dbReference type="KEGG" id="phr:C6569_00855"/>
<dbReference type="PIRSF" id="PIRSF017082">
    <property type="entry name" value="YflP"/>
    <property type="match status" value="1"/>
</dbReference>
<dbReference type="Pfam" id="PF03401">
    <property type="entry name" value="TctC"/>
    <property type="match status" value="1"/>
</dbReference>
<dbReference type="CDD" id="cd13578">
    <property type="entry name" value="PBP2_Bug27"/>
    <property type="match status" value="1"/>
</dbReference>
<dbReference type="PANTHER" id="PTHR42928:SF5">
    <property type="entry name" value="BLR1237 PROTEIN"/>
    <property type="match status" value="1"/>
</dbReference>
<dbReference type="EMBL" id="CP027668">
    <property type="protein sequence ID" value="AVO43737.1"/>
    <property type="molecule type" value="Genomic_DNA"/>
</dbReference>
<evidence type="ECO:0000313" key="3">
    <source>
        <dbReference type="Proteomes" id="UP000237889"/>
    </source>
</evidence>
<proteinExistence type="inferred from homology"/>
<comment type="similarity">
    <text evidence="1">Belongs to the UPF0065 (bug) family.</text>
</comment>
<dbReference type="AlphaFoldDB" id="A0A2S0N6U8"/>
<evidence type="ECO:0000313" key="2">
    <source>
        <dbReference type="EMBL" id="AVO43737.1"/>
    </source>
</evidence>
<dbReference type="InterPro" id="IPR006311">
    <property type="entry name" value="TAT_signal"/>
</dbReference>
<evidence type="ECO:0008006" key="4">
    <source>
        <dbReference type="Google" id="ProtNLM"/>
    </source>
</evidence>
<dbReference type="Gene3D" id="3.40.190.150">
    <property type="entry name" value="Bordetella uptake gene, domain 1"/>
    <property type="match status" value="1"/>
</dbReference>
<dbReference type="InterPro" id="IPR042100">
    <property type="entry name" value="Bug_dom1"/>
</dbReference>
<keyword evidence="3" id="KW-1185">Reference proteome</keyword>
<dbReference type="PROSITE" id="PS51318">
    <property type="entry name" value="TAT"/>
    <property type="match status" value="1"/>
</dbReference>
<evidence type="ECO:0000256" key="1">
    <source>
        <dbReference type="ARBA" id="ARBA00006987"/>
    </source>
</evidence>